<dbReference type="SUPFAM" id="SSF82282">
    <property type="entry name" value="Homocysteine S-methyltransferase"/>
    <property type="match status" value="1"/>
</dbReference>
<dbReference type="Proteomes" id="UP000319829">
    <property type="component" value="Unassembled WGS sequence"/>
</dbReference>
<feature type="binding site" evidence="3 4">
    <location>
        <position position="282"/>
    </location>
    <ligand>
        <name>Zn(2+)</name>
        <dbReference type="ChEBI" id="CHEBI:29105"/>
    </ligand>
</feature>
<dbReference type="InterPro" id="IPR036589">
    <property type="entry name" value="HCY_dom_sf"/>
</dbReference>
<evidence type="ECO:0000256" key="3">
    <source>
        <dbReference type="PIRSR" id="PIRSR037505-2"/>
    </source>
</evidence>
<feature type="domain" description="Hcy-binding" evidence="5">
    <location>
        <begin position="4"/>
        <end position="296"/>
    </location>
</feature>
<feature type="binding site" evidence="3 4">
    <location>
        <position position="215"/>
    </location>
    <ligand>
        <name>Zn(2+)</name>
        <dbReference type="ChEBI" id="CHEBI:29105"/>
    </ligand>
</feature>
<dbReference type="InterPro" id="IPR003726">
    <property type="entry name" value="HCY_dom"/>
</dbReference>
<dbReference type="PIRSF" id="PIRSF037505">
    <property type="entry name" value="Betaine_HMT"/>
    <property type="match status" value="1"/>
</dbReference>
<keyword evidence="3 4" id="KW-0479">Metal-binding</keyword>
<dbReference type="GO" id="GO:0008270">
    <property type="term" value="F:zinc ion binding"/>
    <property type="evidence" value="ECO:0007669"/>
    <property type="project" value="InterPro"/>
</dbReference>
<evidence type="ECO:0000313" key="8">
    <source>
        <dbReference type="Proteomes" id="UP000317366"/>
    </source>
</evidence>
<evidence type="ECO:0000313" key="7">
    <source>
        <dbReference type="EMBL" id="TMQ65153.1"/>
    </source>
</evidence>
<keyword evidence="3 4" id="KW-0862">Zinc</keyword>
<accession>A0A538SUC0</accession>
<feature type="binding site" evidence="3 4">
    <location>
        <position position="281"/>
    </location>
    <ligand>
        <name>Zn(2+)</name>
        <dbReference type="ChEBI" id="CHEBI:29105"/>
    </ligand>
</feature>
<dbReference type="PROSITE" id="PS50970">
    <property type="entry name" value="HCY"/>
    <property type="match status" value="1"/>
</dbReference>
<dbReference type="Proteomes" id="UP000317366">
    <property type="component" value="Unassembled WGS sequence"/>
</dbReference>
<dbReference type="GO" id="GO:0009086">
    <property type="term" value="P:methionine biosynthetic process"/>
    <property type="evidence" value="ECO:0007669"/>
    <property type="project" value="InterPro"/>
</dbReference>
<comment type="cofactor">
    <cofactor evidence="3">
        <name>Zn(2+)</name>
        <dbReference type="ChEBI" id="CHEBI:29105"/>
    </cofactor>
    <text evidence="3">Binds 1 zinc ion per subunit.</text>
</comment>
<evidence type="ECO:0000256" key="4">
    <source>
        <dbReference type="PROSITE-ProRule" id="PRU00333"/>
    </source>
</evidence>
<dbReference type="EMBL" id="VBOX01000024">
    <property type="protein sequence ID" value="TMQ65153.1"/>
    <property type="molecule type" value="Genomic_DNA"/>
</dbReference>
<keyword evidence="2 4" id="KW-0808">Transferase</keyword>
<evidence type="ECO:0000256" key="2">
    <source>
        <dbReference type="ARBA" id="ARBA00022679"/>
    </source>
</evidence>
<dbReference type="Gene3D" id="3.20.20.330">
    <property type="entry name" value="Homocysteine-binding-like domain"/>
    <property type="match status" value="1"/>
</dbReference>
<dbReference type="GO" id="GO:0008168">
    <property type="term" value="F:methyltransferase activity"/>
    <property type="evidence" value="ECO:0007669"/>
    <property type="project" value="UniProtKB-UniRule"/>
</dbReference>
<gene>
    <name evidence="6" type="ORF">E6K74_04475</name>
    <name evidence="7" type="ORF">E6K77_03115</name>
</gene>
<evidence type="ECO:0000313" key="9">
    <source>
        <dbReference type="Proteomes" id="UP000319829"/>
    </source>
</evidence>
<reference evidence="8 9" key="1">
    <citation type="journal article" date="2019" name="Nat. Microbiol.">
        <title>Mediterranean grassland soil C-N compound turnover is dependent on rainfall and depth, and is mediated by genomically divergent microorganisms.</title>
        <authorList>
            <person name="Diamond S."/>
            <person name="Andeer P.F."/>
            <person name="Li Z."/>
            <person name="Crits-Christoph A."/>
            <person name="Burstein D."/>
            <person name="Anantharaman K."/>
            <person name="Lane K.R."/>
            <person name="Thomas B.C."/>
            <person name="Pan C."/>
            <person name="Northen T.R."/>
            <person name="Banfield J.F."/>
        </authorList>
    </citation>
    <scope>NUCLEOTIDE SEQUENCE [LARGE SCALE GENOMIC DNA]</scope>
    <source>
        <strain evidence="6">WS_4</strain>
        <strain evidence="7">WS_7</strain>
    </source>
</reference>
<organism evidence="6 9">
    <name type="scientific">Eiseniibacteriota bacterium</name>
    <dbReference type="NCBI Taxonomy" id="2212470"/>
    <lineage>
        <taxon>Bacteria</taxon>
        <taxon>Candidatus Eiseniibacteriota</taxon>
    </lineage>
</organism>
<dbReference type="InterPro" id="IPR017226">
    <property type="entry name" value="BHMT-like"/>
</dbReference>
<evidence type="ECO:0000313" key="6">
    <source>
        <dbReference type="EMBL" id="TMQ54979.1"/>
    </source>
</evidence>
<dbReference type="PANTHER" id="PTHR11103">
    <property type="entry name" value="SLR1189 PROTEIN"/>
    <property type="match status" value="1"/>
</dbReference>
<evidence type="ECO:0000259" key="5">
    <source>
        <dbReference type="PROSITE" id="PS50970"/>
    </source>
</evidence>
<dbReference type="PANTHER" id="PTHR11103:SF18">
    <property type="entry name" value="SLR1189 PROTEIN"/>
    <property type="match status" value="1"/>
</dbReference>
<comment type="caution">
    <text evidence="6">The sequence shown here is derived from an EMBL/GenBank/DDBJ whole genome shotgun (WGS) entry which is preliminary data.</text>
</comment>
<keyword evidence="1 4" id="KW-0489">Methyltransferase</keyword>
<protein>
    <submittedName>
        <fullName evidence="6">Homocysteine S-methyltransferase family protein</fullName>
    </submittedName>
</protein>
<dbReference type="AlphaFoldDB" id="A0A538SUC0"/>
<evidence type="ECO:0000256" key="1">
    <source>
        <dbReference type="ARBA" id="ARBA00022603"/>
    </source>
</evidence>
<dbReference type="Pfam" id="PF02574">
    <property type="entry name" value="S-methyl_trans"/>
    <property type="match status" value="1"/>
</dbReference>
<proteinExistence type="predicted"/>
<dbReference type="GO" id="GO:0032259">
    <property type="term" value="P:methylation"/>
    <property type="evidence" value="ECO:0007669"/>
    <property type="project" value="UniProtKB-KW"/>
</dbReference>
<dbReference type="EMBL" id="VBOU01000046">
    <property type="protein sequence ID" value="TMQ54979.1"/>
    <property type="molecule type" value="Genomic_DNA"/>
</dbReference>
<sequence length="302" mass="32132">MIHNPLKSRLNRGELILLDGALGTELELRQIPTPLPLWSAQALFDSPDTVRSIHEDYVRAGADILTANTFRATPRTLAKAGRAADTERTVSLAVSLAREAADRARGAREILIAGALAPLEDCYRPDLVPDPALAEREHAEQAVRLARAGVDLILIETMNSTAEAKAALRGAKPSGLPVLVSFICKSAKEILNGESLADAVRAVEPFKPDVILVNCTSPDVVAGCLEEMARSTRSPIGCYPNAGAPDMAHGTWLFDPAWTPEKFAEAAATWVARGAQLIGGCCGIGPDHIRALRAALPSVLVE</sequence>
<name>A0A538SUC0_UNCEI</name>